<sequence>MRAFAASLLELPPGGDDCEAGVVPDLHEAVVLVHWDRGRPAKRRGRGWLRHRFQSRQNTDVCQHHPKWPTSDRMCGEVTSRHTWAGERLQEERRTPRSPTYSVPGCSSSSVRHPVHPRANHAFRTFPCSEVAGYTAAHSFVGHLPLLHRRSARAASLRPWAGQGANPRRAPALQHTEPPGPLRSISLPVIRARHPHFVAACVAELDGAVACHSMGLQQASDARALLLTEGQPPKAGPYAGAWLTAIPSDEAHVLAPEAMQIALRRRSADTDGAALATATRREKATYPELLRNGTQRLVVLGSEVGGRAWPVASRAEADDPAFELVLDLADAGYVVRAGKRLLAGACDQRARRFARLAASGARTRTRSSAASLFSLPLHSTANVDVASAQKRPSGCTAELLSDDESPAGPQPDAELDPHSMSQQPSRAAGSRAASRHQLLCFSPRVALSPVECTPPAPHARQLAHVQNSSAAEAFRWDGQRPPSAEKPERQSQPVSSSAISTSSPGDTTTGIRGDCQQQAAPRPGQLGLWKKTKEVLGVAPRKTAFVQRIRHLGHELLANPAPASWQRQCAEEAGSPCRRGPNLLAGARRKNTAIQEKMMATTSQLSPARTEVANASGGETDVSKFVDKTHFLLRMVKRVRHRSTAAVDMLQQFWQLSFDLKLLHWHFLRTETPTPTTSPGSAPKTDQMNGEHKQKYHKGGPKGAPGKGRGNGGQQRAPSGNSWRVAATNQGVHTQQPRKVPDNYPWREDELIDVDPTQMKAIVKMLTTIVIRHENQHAIARQDTAFVLFVRTDAPDSLAKSTYILAQQWHETKAKTPEQLRHPMRVILFQRVIKVTMEKFEMMVASPSSRSTAVSLDWMSTDEQMVHGLKWDSEARKHVKEYTSQNLTMMLEIRLSFGSDLRWLVKENPKWLGRSCWSDDMKRKAVCVAAQDDFGESSDDLQMVAKVSLKKTRETKVAVAEENTGSQPGADTAPVSSSKSEPRRRKKEFAWMDSDSDEDEERDQKADPDASLDESAKQAQVETFGRMMVLAPAMLPEDAAAACRALSRTKFFDNDILRAMNALLKRLLLRDRLSIEQADDVLRCMASLNIYDEGVFSAIARQMKVRTSSLDQAVRGQWYDIYKDSGDKDFYQLLEVPPLNALNPGYKRLRCVHHQRGCCAVGEACTYSHDPRAPIELESAFARPVSKVMMTQTQSNMGRDVYGGKDLSRQEAVGRALAVTKDVSQRLSESVREKQSKRVRLEAKAWVPGRPSHSWEKWTPTSCRATCRSQASKRFVVSGVLGGSSFCEFQRAGLCILTMEADDLDNLIADSLTGVQTALDDRKAAPAEAGRSAGEVVKQLTKELPQDQSSQPPGEDFFKDLVKSFQDENFQKVMADALQQSSTPAPSEAAAAPAAPAAVASSSPSTDASEDVLQKFMKSFGQAAGSDKDFEKSMSTLMSSMLSSDLLTEPLQQIADKLEPYLKEKKGLSKADRSRYEAQLKLYRQIVSVYKQNPDPLPDSAREQVQQMLNELQNLGQPPEEVMSQIVPQEATEGAESFEDFMKTMGLDSQLAGPEQELIRKIADDPEELTKAMKEMAAGMPEEACKQQ</sequence>
<feature type="zinc finger region" description="C3H1-type" evidence="1">
    <location>
        <begin position="1145"/>
        <end position="1172"/>
    </location>
</feature>
<keyword evidence="1" id="KW-0863">Zinc-finger</keyword>
<feature type="region of interest" description="Disordered" evidence="2">
    <location>
        <begin position="478"/>
        <end position="525"/>
    </location>
</feature>
<dbReference type="Gene3D" id="1.20.120.900">
    <property type="entry name" value="Pex19, mPTS binding domain"/>
    <property type="match status" value="1"/>
</dbReference>
<proteinExistence type="predicted"/>
<feature type="region of interest" description="Disordered" evidence="2">
    <location>
        <begin position="385"/>
        <end position="432"/>
    </location>
</feature>
<dbReference type="PROSITE" id="PS50103">
    <property type="entry name" value="ZF_C3H1"/>
    <property type="match status" value="1"/>
</dbReference>
<evidence type="ECO:0000256" key="2">
    <source>
        <dbReference type="SAM" id="MobiDB-lite"/>
    </source>
</evidence>
<dbReference type="InterPro" id="IPR000571">
    <property type="entry name" value="Znf_CCCH"/>
</dbReference>
<feature type="compositionally biased region" description="Basic and acidic residues" evidence="2">
    <location>
        <begin position="86"/>
        <end position="95"/>
    </location>
</feature>
<dbReference type="Pfam" id="PF04614">
    <property type="entry name" value="Pex19"/>
    <property type="match status" value="1"/>
</dbReference>
<dbReference type="InterPro" id="IPR038322">
    <property type="entry name" value="Pex19_C_sf"/>
</dbReference>
<feature type="compositionally biased region" description="Gly residues" evidence="2">
    <location>
        <begin position="701"/>
        <end position="713"/>
    </location>
</feature>
<dbReference type="PANTHER" id="PTHR12774">
    <property type="entry name" value="PEROXISOMAL BIOGENESIS FACTOR 19"/>
    <property type="match status" value="1"/>
</dbReference>
<feature type="region of interest" description="Disordered" evidence="2">
    <location>
        <begin position="86"/>
        <end position="114"/>
    </location>
</feature>
<feature type="region of interest" description="Disordered" evidence="2">
    <location>
        <begin position="158"/>
        <end position="180"/>
    </location>
</feature>
<feature type="compositionally biased region" description="Polar residues" evidence="2">
    <location>
        <begin position="504"/>
        <end position="519"/>
    </location>
</feature>
<dbReference type="GO" id="GO:0045046">
    <property type="term" value="P:protein import into peroxisome membrane"/>
    <property type="evidence" value="ECO:0007669"/>
    <property type="project" value="TreeGrafter"/>
</dbReference>
<feature type="compositionally biased region" description="Polar residues" evidence="2">
    <location>
        <begin position="97"/>
        <end position="111"/>
    </location>
</feature>
<keyword evidence="5" id="KW-1185">Reference proteome</keyword>
<dbReference type="GO" id="GO:0033328">
    <property type="term" value="F:peroxisome membrane targeting sequence binding"/>
    <property type="evidence" value="ECO:0007669"/>
    <property type="project" value="TreeGrafter"/>
</dbReference>
<organism evidence="4 5">
    <name type="scientific">Symbiodinium microadriaticum</name>
    <name type="common">Dinoflagellate</name>
    <name type="synonym">Zooxanthella microadriatica</name>
    <dbReference type="NCBI Taxonomy" id="2951"/>
    <lineage>
        <taxon>Eukaryota</taxon>
        <taxon>Sar</taxon>
        <taxon>Alveolata</taxon>
        <taxon>Dinophyceae</taxon>
        <taxon>Suessiales</taxon>
        <taxon>Symbiodiniaceae</taxon>
        <taxon>Symbiodinium</taxon>
    </lineage>
</organism>
<feature type="region of interest" description="Disordered" evidence="2">
    <location>
        <begin position="671"/>
        <end position="721"/>
    </location>
</feature>
<accession>A0A1Q9DDE4</accession>
<comment type="caution">
    <text evidence="4">The sequence shown here is derived from an EMBL/GenBank/DDBJ whole genome shotgun (WGS) entry which is preliminary data.</text>
</comment>
<dbReference type="OrthoDB" id="21292at2759"/>
<evidence type="ECO:0000256" key="1">
    <source>
        <dbReference type="PROSITE-ProRule" id="PRU00723"/>
    </source>
</evidence>
<dbReference type="PANTHER" id="PTHR12774:SF2">
    <property type="entry name" value="PEROXISOMAL BIOGENESIS FACTOR 19"/>
    <property type="match status" value="1"/>
</dbReference>
<name>A0A1Q9DDE4_SYMMI</name>
<feature type="domain" description="C3H1-type" evidence="3">
    <location>
        <begin position="1145"/>
        <end position="1172"/>
    </location>
</feature>
<dbReference type="Proteomes" id="UP000186817">
    <property type="component" value="Unassembled WGS sequence"/>
</dbReference>
<dbReference type="GO" id="GO:0008270">
    <property type="term" value="F:zinc ion binding"/>
    <property type="evidence" value="ECO:0007669"/>
    <property type="project" value="UniProtKB-KW"/>
</dbReference>
<feature type="region of interest" description="Disordered" evidence="2">
    <location>
        <begin position="1378"/>
        <end position="1406"/>
    </location>
</feature>
<evidence type="ECO:0000313" key="5">
    <source>
        <dbReference type="Proteomes" id="UP000186817"/>
    </source>
</evidence>
<feature type="compositionally biased region" description="Basic and acidic residues" evidence="2">
    <location>
        <begin position="478"/>
        <end position="489"/>
    </location>
</feature>
<keyword evidence="1" id="KW-0479">Metal-binding</keyword>
<feature type="compositionally biased region" description="Low complexity" evidence="2">
    <location>
        <begin position="491"/>
        <end position="503"/>
    </location>
</feature>
<feature type="compositionally biased region" description="Low complexity" evidence="2">
    <location>
        <begin position="1381"/>
        <end position="1406"/>
    </location>
</feature>
<protein>
    <submittedName>
        <fullName evidence="4">Peroxisome biogenesis protein 19-1</fullName>
    </submittedName>
</protein>
<gene>
    <name evidence="4" type="primary">PEX19-1</name>
    <name evidence="4" type="ORF">AK812_SmicGene25032</name>
</gene>
<dbReference type="InterPro" id="IPR006708">
    <property type="entry name" value="Pex19"/>
</dbReference>
<reference evidence="4 5" key="1">
    <citation type="submission" date="2016-02" db="EMBL/GenBank/DDBJ databases">
        <title>Genome analysis of coral dinoflagellate symbionts highlights evolutionary adaptations to a symbiotic lifestyle.</title>
        <authorList>
            <person name="Aranda M."/>
            <person name="Li Y."/>
            <person name="Liew Y.J."/>
            <person name="Baumgarten S."/>
            <person name="Simakov O."/>
            <person name="Wilson M."/>
            <person name="Piel J."/>
            <person name="Ashoor H."/>
            <person name="Bougouffa S."/>
            <person name="Bajic V.B."/>
            <person name="Ryu T."/>
            <person name="Ravasi T."/>
            <person name="Bayer T."/>
            <person name="Micklem G."/>
            <person name="Kim H."/>
            <person name="Bhak J."/>
            <person name="Lajeunesse T.C."/>
            <person name="Voolstra C.R."/>
        </authorList>
    </citation>
    <scope>NUCLEOTIDE SEQUENCE [LARGE SCALE GENOMIC DNA]</scope>
    <source>
        <strain evidence="4 5">CCMP2467</strain>
    </source>
</reference>
<keyword evidence="1" id="KW-0862">Zinc</keyword>
<dbReference type="GO" id="GO:0005778">
    <property type="term" value="C:peroxisomal membrane"/>
    <property type="evidence" value="ECO:0007669"/>
    <property type="project" value="TreeGrafter"/>
</dbReference>
<feature type="region of interest" description="Disordered" evidence="2">
    <location>
        <begin position="952"/>
        <end position="1018"/>
    </location>
</feature>
<evidence type="ECO:0000259" key="3">
    <source>
        <dbReference type="PROSITE" id="PS50103"/>
    </source>
</evidence>
<feature type="compositionally biased region" description="Low complexity" evidence="2">
    <location>
        <begin position="671"/>
        <end position="685"/>
    </location>
</feature>
<dbReference type="EMBL" id="LSRX01000595">
    <property type="protein sequence ID" value="OLP93080.1"/>
    <property type="molecule type" value="Genomic_DNA"/>
</dbReference>
<evidence type="ECO:0000313" key="4">
    <source>
        <dbReference type="EMBL" id="OLP93080.1"/>
    </source>
</evidence>